<evidence type="ECO:0000256" key="4">
    <source>
        <dbReference type="ARBA" id="ARBA00023136"/>
    </source>
</evidence>
<evidence type="ECO:0000259" key="6">
    <source>
        <dbReference type="Pfam" id="PF13813"/>
    </source>
</evidence>
<sequence>MSLNPLSSIGLQTAVVVTTIGFTSARSALRPGALLFVGLCTCHCISTALQYSVRTPWASLAGGYSVMLLLHFVDIGLLTRWEFPTDNRHDTTPADSSRATSRETSSPSCADRLRFGIWTALNARCIGTPDQVRNIYRSYNKGRAAFLLRAAGFVLLSYVGLDVLGSMGDPEVGSRFLVASRVPIFRRLSEVTTEEVIIRIFSTLSAAIGLVCSQGGFYNLFAFTGVLFGFSEPQDWPFFYGSLSDACSLRRVWGRVWHQCNTHKFRAIARFTLTVFATSAVMHLLIDLSAGISISSSGAVQFFCTRALGIIVEDLVIGAYFALRGLSPNRSVSWGERFIGFLWVGAFFAWSLPAYIYPMLYRANMGLDDSVVPVSIVGSLL</sequence>
<evidence type="ECO:0000313" key="8">
    <source>
        <dbReference type="Proteomes" id="UP000248423"/>
    </source>
</evidence>
<keyword evidence="8" id="KW-1185">Reference proteome</keyword>
<keyword evidence="3 5" id="KW-1133">Transmembrane helix</keyword>
<accession>A0A319EFH4</accession>
<keyword evidence="4 5" id="KW-0472">Membrane</keyword>
<feature type="transmembrane region" description="Helical" evidence="5">
    <location>
        <begin position="338"/>
        <end position="357"/>
    </location>
</feature>
<feature type="domain" description="Wax synthase" evidence="6">
    <location>
        <begin position="236"/>
        <end position="273"/>
    </location>
</feature>
<dbReference type="STRING" id="1448318.A0A319EFH4"/>
<evidence type="ECO:0000256" key="3">
    <source>
        <dbReference type="ARBA" id="ARBA00022989"/>
    </source>
</evidence>
<name>A0A319EFH4_ASPSB</name>
<feature type="transmembrane region" description="Helical" evidence="5">
    <location>
        <begin position="32"/>
        <end position="51"/>
    </location>
</feature>
<dbReference type="Pfam" id="PF13813">
    <property type="entry name" value="MBOAT_2"/>
    <property type="match status" value="1"/>
</dbReference>
<evidence type="ECO:0000313" key="7">
    <source>
        <dbReference type="EMBL" id="PYI08300.1"/>
    </source>
</evidence>
<dbReference type="GO" id="GO:0016020">
    <property type="term" value="C:membrane"/>
    <property type="evidence" value="ECO:0007669"/>
    <property type="project" value="UniProtKB-SubCell"/>
</dbReference>
<evidence type="ECO:0000256" key="2">
    <source>
        <dbReference type="ARBA" id="ARBA00022692"/>
    </source>
</evidence>
<dbReference type="OrthoDB" id="1077582at2759"/>
<dbReference type="VEuPathDB" id="FungiDB:BO78DRAFT_405792"/>
<comment type="subcellular location">
    <subcellularLocation>
        <location evidence="1">Membrane</location>
        <topology evidence="1">Multi-pass membrane protein</topology>
    </subcellularLocation>
</comment>
<feature type="transmembrane region" description="Helical" evidence="5">
    <location>
        <begin position="196"/>
        <end position="221"/>
    </location>
</feature>
<dbReference type="AlphaFoldDB" id="A0A319EFH4"/>
<proteinExistence type="predicted"/>
<feature type="transmembrane region" description="Helical" evidence="5">
    <location>
        <begin position="267"/>
        <end position="286"/>
    </location>
</feature>
<reference evidence="7 8" key="1">
    <citation type="submission" date="2018-02" db="EMBL/GenBank/DDBJ databases">
        <title>The genomes of Aspergillus section Nigri reveals drivers in fungal speciation.</title>
        <authorList>
            <consortium name="DOE Joint Genome Institute"/>
            <person name="Vesth T.C."/>
            <person name="Nybo J."/>
            <person name="Theobald S."/>
            <person name="Brandl J."/>
            <person name="Frisvad J.C."/>
            <person name="Nielsen K.F."/>
            <person name="Lyhne E.K."/>
            <person name="Kogle M.E."/>
            <person name="Kuo A."/>
            <person name="Riley R."/>
            <person name="Clum A."/>
            <person name="Nolan M."/>
            <person name="Lipzen A."/>
            <person name="Salamov A."/>
            <person name="Henrissat B."/>
            <person name="Wiebenga A."/>
            <person name="De vries R.P."/>
            <person name="Grigoriev I.V."/>
            <person name="Mortensen U.H."/>
            <person name="Andersen M.R."/>
            <person name="Baker S.E."/>
        </authorList>
    </citation>
    <scope>NUCLEOTIDE SEQUENCE [LARGE SCALE GENOMIC DNA]</scope>
    <source>
        <strain evidence="7 8">CBS 121057</strain>
    </source>
</reference>
<feature type="transmembrane region" description="Helical" evidence="5">
    <location>
        <begin position="6"/>
        <end position="25"/>
    </location>
</feature>
<evidence type="ECO:0000256" key="5">
    <source>
        <dbReference type="SAM" id="Phobius"/>
    </source>
</evidence>
<dbReference type="Proteomes" id="UP000248423">
    <property type="component" value="Unassembled WGS sequence"/>
</dbReference>
<dbReference type="EMBL" id="KZ826335">
    <property type="protein sequence ID" value="PYI08300.1"/>
    <property type="molecule type" value="Genomic_DNA"/>
</dbReference>
<feature type="transmembrane region" description="Helical" evidence="5">
    <location>
        <begin position="306"/>
        <end position="326"/>
    </location>
</feature>
<organism evidence="7 8">
    <name type="scientific">Aspergillus sclerotiicarbonarius (strain CBS 121057 / IBT 28362)</name>
    <dbReference type="NCBI Taxonomy" id="1448318"/>
    <lineage>
        <taxon>Eukaryota</taxon>
        <taxon>Fungi</taxon>
        <taxon>Dikarya</taxon>
        <taxon>Ascomycota</taxon>
        <taxon>Pezizomycotina</taxon>
        <taxon>Eurotiomycetes</taxon>
        <taxon>Eurotiomycetidae</taxon>
        <taxon>Eurotiales</taxon>
        <taxon>Aspergillaceae</taxon>
        <taxon>Aspergillus</taxon>
        <taxon>Aspergillus subgen. Circumdati</taxon>
    </lineage>
</organism>
<feature type="transmembrane region" description="Helical" evidence="5">
    <location>
        <begin position="146"/>
        <end position="167"/>
    </location>
</feature>
<keyword evidence="2 5" id="KW-0812">Transmembrane</keyword>
<gene>
    <name evidence="7" type="ORF">BO78DRAFT_405792</name>
</gene>
<evidence type="ECO:0000256" key="1">
    <source>
        <dbReference type="ARBA" id="ARBA00004141"/>
    </source>
</evidence>
<feature type="transmembrane region" description="Helical" evidence="5">
    <location>
        <begin position="57"/>
        <end position="78"/>
    </location>
</feature>
<protein>
    <recommendedName>
        <fullName evidence="6">Wax synthase domain-containing protein</fullName>
    </recommendedName>
</protein>
<dbReference type="InterPro" id="IPR032805">
    <property type="entry name" value="Wax_synthase_dom"/>
</dbReference>